<dbReference type="Pfam" id="PF14310">
    <property type="entry name" value="Fn3-like"/>
    <property type="match status" value="1"/>
</dbReference>
<dbReference type="eggNOG" id="COG1472">
    <property type="taxonomic scope" value="Bacteria"/>
</dbReference>
<dbReference type="InterPro" id="IPR013783">
    <property type="entry name" value="Ig-like_fold"/>
</dbReference>
<dbReference type="InterPro" id="IPR002772">
    <property type="entry name" value="Glyco_hydro_3_C"/>
</dbReference>
<proteinExistence type="inferred from homology"/>
<dbReference type="RefSeq" id="WP_051586994.1">
    <property type="nucleotide sequence ID" value="NZ_CP017076.1"/>
</dbReference>
<evidence type="ECO:0000256" key="4">
    <source>
        <dbReference type="ARBA" id="ARBA00023295"/>
    </source>
</evidence>
<dbReference type="Pfam" id="PF00933">
    <property type="entry name" value="Glyco_hydro_3"/>
    <property type="match status" value="1"/>
</dbReference>
<dbReference type="FunFam" id="2.60.40.10:FF:000495">
    <property type="entry name" value="Periplasmic beta-glucosidase"/>
    <property type="match status" value="1"/>
</dbReference>
<keyword evidence="13" id="KW-1185">Reference proteome</keyword>
<dbReference type="EMBL" id="CP017076">
    <property type="protein sequence ID" value="AOR79230.1"/>
    <property type="molecule type" value="Genomic_DNA"/>
</dbReference>
<dbReference type="InterPro" id="IPR036962">
    <property type="entry name" value="Glyco_hydro_3_N_sf"/>
</dbReference>
<dbReference type="SMART" id="SM01217">
    <property type="entry name" value="Fn3_like"/>
    <property type="match status" value="1"/>
</dbReference>
<protein>
    <recommendedName>
        <fullName evidence="7">Beta-D-glucoside glucohydrolase</fullName>
    </recommendedName>
    <alternativeName>
        <fullName evidence="5">Cellobiase</fullName>
    </alternativeName>
    <alternativeName>
        <fullName evidence="6">Gentiobiase</fullName>
    </alternativeName>
</protein>
<dbReference type="Gene3D" id="3.40.50.1700">
    <property type="entry name" value="Glycoside hydrolase family 3 C-terminal domain"/>
    <property type="match status" value="2"/>
</dbReference>
<dbReference type="InterPro" id="IPR036881">
    <property type="entry name" value="Glyco_hydro_3_C_sf"/>
</dbReference>
<evidence type="ECO:0000256" key="3">
    <source>
        <dbReference type="ARBA" id="ARBA00023277"/>
    </source>
</evidence>
<reference evidence="13" key="3">
    <citation type="journal article" date="2017" name="J. Biotechnol.">
        <title>Complete genome sequence of Novosphingobium resinovorum SA1, a versatile xenobiotic-degrading bacterium capable of utilizing sulfanilic acid.</title>
        <authorList>
            <person name="Hegedus B."/>
            <person name="Kos P.B."/>
            <person name="Balint B."/>
            <person name="Maroti G."/>
            <person name="Gan H.M."/>
            <person name="Perei K."/>
            <person name="Rakhely G."/>
        </authorList>
    </citation>
    <scope>NUCLEOTIDE SEQUENCE [LARGE SCALE GENOMIC DNA]</scope>
    <source>
        <strain evidence="13">SA1</strain>
    </source>
</reference>
<dbReference type="InterPro" id="IPR017853">
    <property type="entry name" value="GH"/>
</dbReference>
<dbReference type="PATRIC" id="fig|158500.4.peg.3853"/>
<keyword evidence="3" id="KW-0119">Carbohydrate metabolism</keyword>
<dbReference type="PANTHER" id="PTHR42715">
    <property type="entry name" value="BETA-GLUCOSIDASE"/>
    <property type="match status" value="1"/>
</dbReference>
<comment type="similarity">
    <text evidence="1 8">Belongs to the glycosyl hydrolase 3 family.</text>
</comment>
<dbReference type="InterPro" id="IPR001764">
    <property type="entry name" value="Glyco_hydro_3_N"/>
</dbReference>
<reference evidence="10" key="2">
    <citation type="submission" date="2016-08" db="EMBL/GenBank/DDBJ databases">
        <authorList>
            <person name="Seilhamer J.J."/>
        </authorList>
    </citation>
    <scope>NUCLEOTIDE SEQUENCE [LARGE SCALE GENOMIC DNA]</scope>
    <source>
        <strain evidence="10">SA1</strain>
        <plasmid evidence="10">pSA1</plasmid>
    </source>
</reference>
<evidence type="ECO:0000256" key="5">
    <source>
        <dbReference type="ARBA" id="ARBA00031448"/>
    </source>
</evidence>
<keyword evidence="4 8" id="KW-0326">Glycosidase</keyword>
<evidence type="ECO:0000313" key="10">
    <source>
        <dbReference type="EMBL" id="AOR79230.1"/>
    </source>
</evidence>
<evidence type="ECO:0000256" key="8">
    <source>
        <dbReference type="RuleBase" id="RU361161"/>
    </source>
</evidence>
<geneLocation type="plasmid" evidence="10 13">
    <name>pSA1</name>
</geneLocation>
<evidence type="ECO:0000313" key="13">
    <source>
        <dbReference type="Proteomes" id="UP000094626"/>
    </source>
</evidence>
<dbReference type="GO" id="GO:0008422">
    <property type="term" value="F:beta-glucosidase activity"/>
    <property type="evidence" value="ECO:0007669"/>
    <property type="project" value="UniProtKB-ARBA"/>
</dbReference>
<dbReference type="AlphaFoldDB" id="A0A031JS97"/>
<dbReference type="OrthoDB" id="9781691at2"/>
<dbReference type="InterPro" id="IPR019800">
    <property type="entry name" value="Glyco_hydro_3_AS"/>
</dbReference>
<accession>A0A031JS97</accession>
<gene>
    <name evidence="10" type="ORF">BES08_20385</name>
    <name evidence="11" type="ORF">BV97_03782</name>
</gene>
<evidence type="ECO:0000313" key="11">
    <source>
        <dbReference type="EMBL" id="EZP79759.1"/>
    </source>
</evidence>
<sequence length="793" mass="86109">MTTMTVTKTVMDTIAAMTPADKAALLTGHGMWRTRALSERGVPALLMTDGAYGVRYSTEQIDDAQEGGQDLEQFLAVVNTRARDMEAAFGTTRPATCFPNGSAIACSWDVDMARALGATLAAECRAFDVNILLGPGINTRRTPLGGRSYEYYSEDPVVSGDFATGVVSGLQDNGVGASLKHFACNNSEVERTTMDSVVDPRALREIYLLGFERVVRRAQPWTVMSSYNRLNGVQTSADLWLLTDLLRDEWGFEGVVVSDWHGIKDRPASLLAGNDLDMPENASRHRALLAAIEDGSLPAEAIDRACARVLRLVEMATEKAGPVTPFDPDAHHEVARAMAAESIVLLRNEDAMLPLQCEGLSRIAVIGEGAKRPVIQGSGSATTAPTRVDIPFDEIVRIAGEGVQVDFLRGYDHDGAELEALRAEAVAGVAGVDVAVVFVTTDSTEDGEGADRKDLALAAGHDALIQALADTGVPVVVVLTNPDAVVMPWLGNVHAVVETFFAGQGMGGALAEILFGLRNPCGKLTVTFPQRMEDIPGFLTYPGEGGVHRYVEGIFVGYRHYDRRKVEPLFPFGFGLSYTQFAYSDLVVETPVLDAEEDLHVRLSVTNTGAVAGKEIVQLYLGFPDSKVHRADRELRAFAKVALAPGETREVRLRVAARDLCFFDPELNKWRLEAGRIRVEAGASSRDIRVTGEAEVVLPHVYHRPLRIDSEPKHVLANPVARRHFEAFLAEKLDLTPDAAKAMLAYTSTSFFGIRTTLNYFFRQDLDRAEIAEIVARINAEPDMAAPAAEPVS</sequence>
<reference evidence="11 12" key="1">
    <citation type="submission" date="2014-03" db="EMBL/GenBank/DDBJ databases">
        <title>Whole genome sequence of Novosphingobium resinovorum KF1.</title>
        <authorList>
            <person name="Gan H.M."/>
            <person name="Gan H.Y."/>
            <person name="Chew T.H."/>
            <person name="Savka M.A."/>
        </authorList>
    </citation>
    <scope>NUCLEOTIDE SEQUENCE [LARGE SCALE GENOMIC DNA]</scope>
    <source>
        <strain evidence="11 12">KF1</strain>
    </source>
</reference>
<evidence type="ECO:0000313" key="12">
    <source>
        <dbReference type="Proteomes" id="UP000024329"/>
    </source>
</evidence>
<evidence type="ECO:0000256" key="6">
    <source>
        <dbReference type="ARBA" id="ARBA00032194"/>
    </source>
</evidence>
<keyword evidence="2 8" id="KW-0378">Hydrolase</keyword>
<dbReference type="Gene3D" id="2.60.40.10">
    <property type="entry name" value="Immunoglobulins"/>
    <property type="match status" value="1"/>
</dbReference>
<dbReference type="Proteomes" id="UP000024329">
    <property type="component" value="Unassembled WGS sequence"/>
</dbReference>
<organism evidence="11 12">
    <name type="scientific">Novosphingobium resinovorum</name>
    <dbReference type="NCBI Taxonomy" id="158500"/>
    <lineage>
        <taxon>Bacteria</taxon>
        <taxon>Pseudomonadati</taxon>
        <taxon>Pseudomonadota</taxon>
        <taxon>Alphaproteobacteria</taxon>
        <taxon>Sphingomonadales</taxon>
        <taxon>Sphingomonadaceae</taxon>
        <taxon>Novosphingobium</taxon>
    </lineage>
</organism>
<feature type="domain" description="Fibronectin type III-like" evidence="9">
    <location>
        <begin position="615"/>
        <end position="685"/>
    </location>
</feature>
<evidence type="ECO:0000256" key="2">
    <source>
        <dbReference type="ARBA" id="ARBA00022801"/>
    </source>
</evidence>
<dbReference type="KEGG" id="nre:BES08_20385"/>
<dbReference type="Pfam" id="PF01915">
    <property type="entry name" value="Glyco_hydro_3_C"/>
    <property type="match status" value="1"/>
</dbReference>
<keyword evidence="10" id="KW-0614">Plasmid</keyword>
<dbReference type="Gene3D" id="3.20.20.300">
    <property type="entry name" value="Glycoside hydrolase, family 3, N-terminal domain"/>
    <property type="match status" value="2"/>
</dbReference>
<dbReference type="PROSITE" id="PS00775">
    <property type="entry name" value="GLYCOSYL_HYDROL_F3"/>
    <property type="match status" value="1"/>
</dbReference>
<dbReference type="PANTHER" id="PTHR42715:SF10">
    <property type="entry name" value="BETA-GLUCOSIDASE"/>
    <property type="match status" value="1"/>
</dbReference>
<dbReference type="PRINTS" id="PR00133">
    <property type="entry name" value="GLHYDRLASE3"/>
</dbReference>
<dbReference type="GO" id="GO:0005975">
    <property type="term" value="P:carbohydrate metabolic process"/>
    <property type="evidence" value="ECO:0007669"/>
    <property type="project" value="InterPro"/>
</dbReference>
<dbReference type="SUPFAM" id="SSF52279">
    <property type="entry name" value="Beta-D-glucan exohydrolase, C-terminal domain"/>
    <property type="match status" value="1"/>
</dbReference>
<evidence type="ECO:0000256" key="1">
    <source>
        <dbReference type="ARBA" id="ARBA00005336"/>
    </source>
</evidence>
<evidence type="ECO:0000259" key="9">
    <source>
        <dbReference type="SMART" id="SM01217"/>
    </source>
</evidence>
<dbReference type="EMBL" id="JFYZ01000022">
    <property type="protein sequence ID" value="EZP79759.1"/>
    <property type="molecule type" value="Genomic_DNA"/>
</dbReference>
<dbReference type="InterPro" id="IPR050288">
    <property type="entry name" value="Cellulose_deg_GH3"/>
</dbReference>
<dbReference type="Proteomes" id="UP000094626">
    <property type="component" value="Plasmid pSA1"/>
</dbReference>
<dbReference type="InterPro" id="IPR026891">
    <property type="entry name" value="Fn3-like"/>
</dbReference>
<dbReference type="SUPFAM" id="SSF51445">
    <property type="entry name" value="(Trans)glycosidases"/>
    <property type="match status" value="1"/>
</dbReference>
<evidence type="ECO:0000256" key="7">
    <source>
        <dbReference type="ARBA" id="ARBA00032594"/>
    </source>
</evidence>
<name>A0A031JS97_9SPHN</name>